<dbReference type="PROSITE" id="PS51352">
    <property type="entry name" value="THIOREDOXIN_2"/>
    <property type="match status" value="1"/>
</dbReference>
<dbReference type="GO" id="GO:0016209">
    <property type="term" value="F:antioxidant activity"/>
    <property type="evidence" value="ECO:0007669"/>
    <property type="project" value="InterPro"/>
</dbReference>
<reference evidence="3 4" key="1">
    <citation type="submission" date="2015-12" db="EMBL/GenBank/DDBJ databases">
        <authorList>
            <person name="Shamseldin A."/>
            <person name="Moawad H."/>
            <person name="Abd El-Rahim W.M."/>
            <person name="Sadowsky M.J."/>
        </authorList>
    </citation>
    <scope>NUCLEOTIDE SEQUENCE [LARGE SCALE GENOMIC DNA]</scope>
    <source>
        <strain evidence="3 4">SM2</strain>
    </source>
</reference>
<gene>
    <name evidence="3" type="ORF">AZF00_18385</name>
</gene>
<dbReference type="Proteomes" id="UP000074119">
    <property type="component" value="Chromosome"/>
</dbReference>
<proteinExistence type="predicted"/>
<dbReference type="InterPro" id="IPR013766">
    <property type="entry name" value="Thioredoxin_domain"/>
</dbReference>
<keyword evidence="1" id="KW-0472">Membrane</keyword>
<feature type="transmembrane region" description="Helical" evidence="1">
    <location>
        <begin position="36"/>
        <end position="55"/>
    </location>
</feature>
<dbReference type="InterPro" id="IPR000866">
    <property type="entry name" value="AhpC/TSA"/>
</dbReference>
<evidence type="ECO:0000313" key="4">
    <source>
        <dbReference type="Proteomes" id="UP000074119"/>
    </source>
</evidence>
<dbReference type="KEGG" id="zal:AZF00_18385"/>
<dbReference type="SUPFAM" id="SSF52833">
    <property type="entry name" value="Thioredoxin-like"/>
    <property type="match status" value="1"/>
</dbReference>
<feature type="domain" description="Thioredoxin" evidence="2">
    <location>
        <begin position="118"/>
        <end position="278"/>
    </location>
</feature>
<sequence length="278" mass="30624">MDRLKSLFISAWMSLLMVGAARSAWAIYQDPNTVAWYWALLCMLTPLSFFAWVFIANVARTQTASKAVLGVTLLTLLGAVLSPVILEALAWILGAGVIGTALYEWWYSSFGGRHSDILSVGQTLPNLEFINDAGTQLKPHDLNKPLLMIFYRGNWCPLCMAQIKEIAGQYRALAEKGVEILLISPQSQGHTADLAQRFDAPMRFLVDTDNAMAKRLGIAAPNGLPMGMEVLGYDSDTVMPTVIMTDATGKILFADLTDNYRLRPEPETFLKVFSQAGI</sequence>
<dbReference type="GO" id="GO:0016491">
    <property type="term" value="F:oxidoreductase activity"/>
    <property type="evidence" value="ECO:0007669"/>
    <property type="project" value="InterPro"/>
</dbReference>
<dbReference type="Gene3D" id="3.40.30.10">
    <property type="entry name" value="Glutaredoxin"/>
    <property type="match status" value="1"/>
</dbReference>
<evidence type="ECO:0000313" key="3">
    <source>
        <dbReference type="EMBL" id="AMO70151.1"/>
    </source>
</evidence>
<protein>
    <recommendedName>
        <fullName evidence="2">Thioredoxin domain-containing protein</fullName>
    </recommendedName>
</protein>
<organism evidence="3 4">
    <name type="scientific">Zhongshania aliphaticivorans</name>
    <dbReference type="NCBI Taxonomy" id="1470434"/>
    <lineage>
        <taxon>Bacteria</taxon>
        <taxon>Pseudomonadati</taxon>
        <taxon>Pseudomonadota</taxon>
        <taxon>Gammaproteobacteria</taxon>
        <taxon>Cellvibrionales</taxon>
        <taxon>Spongiibacteraceae</taxon>
        <taxon>Zhongshania</taxon>
    </lineage>
</organism>
<feature type="transmembrane region" description="Helical" evidence="1">
    <location>
        <begin position="67"/>
        <end position="85"/>
    </location>
</feature>
<evidence type="ECO:0000259" key="2">
    <source>
        <dbReference type="PROSITE" id="PS51352"/>
    </source>
</evidence>
<dbReference type="RefSeq" id="WP_062384651.1">
    <property type="nucleotide sequence ID" value="NZ_CP014544.1"/>
</dbReference>
<keyword evidence="1" id="KW-0812">Transmembrane</keyword>
<dbReference type="InterPro" id="IPR036249">
    <property type="entry name" value="Thioredoxin-like_sf"/>
</dbReference>
<accession>A0A127MA72</accession>
<dbReference type="STRING" id="1470434.AZF00_18385"/>
<evidence type="ECO:0000256" key="1">
    <source>
        <dbReference type="SAM" id="Phobius"/>
    </source>
</evidence>
<name>A0A127MA72_9GAMM</name>
<keyword evidence="1" id="KW-1133">Transmembrane helix</keyword>
<dbReference type="EMBL" id="CP014544">
    <property type="protein sequence ID" value="AMO70151.1"/>
    <property type="molecule type" value="Genomic_DNA"/>
</dbReference>
<dbReference type="AlphaFoldDB" id="A0A127MA72"/>
<dbReference type="Pfam" id="PF00578">
    <property type="entry name" value="AhpC-TSA"/>
    <property type="match status" value="1"/>
</dbReference>